<protein>
    <submittedName>
        <fullName evidence="2">Aminopyrimidine aminohydrolase</fullName>
    </submittedName>
</protein>
<proteinExistence type="predicted"/>
<dbReference type="PANTHER" id="PTHR43198">
    <property type="entry name" value="BIFUNCTIONAL TH2 PROTEIN"/>
    <property type="match status" value="1"/>
</dbReference>
<dbReference type="InterPro" id="IPR016084">
    <property type="entry name" value="Haem_Oase-like_multi-hlx"/>
</dbReference>
<evidence type="ECO:0000313" key="3">
    <source>
        <dbReference type="Proteomes" id="UP001174909"/>
    </source>
</evidence>
<dbReference type="GO" id="GO:0005829">
    <property type="term" value="C:cytosol"/>
    <property type="evidence" value="ECO:0007669"/>
    <property type="project" value="TreeGrafter"/>
</dbReference>
<name>A0AA35SCL9_GEOBA</name>
<dbReference type="SUPFAM" id="SSF48613">
    <property type="entry name" value="Heme oxygenase-like"/>
    <property type="match status" value="1"/>
</dbReference>
<dbReference type="AlphaFoldDB" id="A0AA35SCL9"/>
<dbReference type="InterPro" id="IPR004305">
    <property type="entry name" value="Thiaminase-2/PQQC"/>
</dbReference>
<accession>A0AA35SCL9</accession>
<organism evidence="2 3">
    <name type="scientific">Geodia barretti</name>
    <name type="common">Barrett's horny sponge</name>
    <dbReference type="NCBI Taxonomy" id="519541"/>
    <lineage>
        <taxon>Eukaryota</taxon>
        <taxon>Metazoa</taxon>
        <taxon>Porifera</taxon>
        <taxon>Demospongiae</taxon>
        <taxon>Heteroscleromorpha</taxon>
        <taxon>Tetractinellida</taxon>
        <taxon>Astrophorina</taxon>
        <taxon>Geodiidae</taxon>
        <taxon>Geodia</taxon>
    </lineage>
</organism>
<dbReference type="PANTHER" id="PTHR43198:SF2">
    <property type="entry name" value="SI:CH1073-67J19.1-RELATED"/>
    <property type="match status" value="1"/>
</dbReference>
<dbReference type="GO" id="GO:0050334">
    <property type="term" value="F:thiaminase activity"/>
    <property type="evidence" value="ECO:0007669"/>
    <property type="project" value="InterPro"/>
</dbReference>
<evidence type="ECO:0000313" key="2">
    <source>
        <dbReference type="EMBL" id="CAI8026191.1"/>
    </source>
</evidence>
<dbReference type="Pfam" id="PF03070">
    <property type="entry name" value="TENA_THI-4"/>
    <property type="match status" value="1"/>
</dbReference>
<dbReference type="InterPro" id="IPR050967">
    <property type="entry name" value="Thiamine_Salvage_TenA"/>
</dbReference>
<sequence>MSFASDIELRALPIRQAILDHPFVTGVGDGTLEVAKFRHYVLQDYVYLIEYSRVLAMASARAQDLDTMGWFARLLDETLNVEMELHRGYCAEFGITTIELETTIPAPTTVAYTSYLLQVAHQGSFPELVASLVPCQWGYWEIGEYLARQGEPKEAPLYCQWIQMYKSPEFAQLADAIRVLMDRLGDRAGADEREAMGRAYMTSLRFEYLFWDMAYRLETWPV</sequence>
<dbReference type="Gene3D" id="1.20.910.10">
    <property type="entry name" value="Heme oxygenase-like"/>
    <property type="match status" value="1"/>
</dbReference>
<dbReference type="NCBIfam" id="TIGR04306">
    <property type="entry name" value="salvage_TenA"/>
    <property type="match status" value="1"/>
</dbReference>
<dbReference type="GO" id="GO:0006772">
    <property type="term" value="P:thiamine metabolic process"/>
    <property type="evidence" value="ECO:0007669"/>
    <property type="project" value="InterPro"/>
</dbReference>
<evidence type="ECO:0000259" key="1">
    <source>
        <dbReference type="Pfam" id="PF03070"/>
    </source>
</evidence>
<gene>
    <name evidence="2" type="ORF">GBAR_LOCUS15079</name>
</gene>
<feature type="domain" description="Thiaminase-2/PQQC" evidence="1">
    <location>
        <begin position="12"/>
        <end position="216"/>
    </location>
</feature>
<dbReference type="EMBL" id="CASHTH010002204">
    <property type="protein sequence ID" value="CAI8026191.1"/>
    <property type="molecule type" value="Genomic_DNA"/>
</dbReference>
<dbReference type="CDD" id="cd19366">
    <property type="entry name" value="TenA_C_BhTenA-like"/>
    <property type="match status" value="1"/>
</dbReference>
<dbReference type="Proteomes" id="UP001174909">
    <property type="component" value="Unassembled WGS sequence"/>
</dbReference>
<dbReference type="InterPro" id="IPR027574">
    <property type="entry name" value="Thiaminase_II"/>
</dbReference>
<keyword evidence="3" id="KW-1185">Reference proteome</keyword>
<comment type="caution">
    <text evidence="2">The sequence shown here is derived from an EMBL/GenBank/DDBJ whole genome shotgun (WGS) entry which is preliminary data.</text>
</comment>
<reference evidence="2" key="1">
    <citation type="submission" date="2023-03" db="EMBL/GenBank/DDBJ databases">
        <authorList>
            <person name="Steffen K."/>
            <person name="Cardenas P."/>
        </authorList>
    </citation>
    <scope>NUCLEOTIDE SEQUENCE</scope>
</reference>